<keyword evidence="2" id="KW-1133">Transmembrane helix</keyword>
<evidence type="ECO:0000313" key="3">
    <source>
        <dbReference type="EMBL" id="GJJ70129.1"/>
    </source>
</evidence>
<dbReference type="EMBL" id="BQFW01000003">
    <property type="protein sequence ID" value="GJJ70129.1"/>
    <property type="molecule type" value="Genomic_DNA"/>
</dbReference>
<dbReference type="Proteomes" id="UP000827284">
    <property type="component" value="Unassembled WGS sequence"/>
</dbReference>
<dbReference type="AlphaFoldDB" id="A0A9P3H4Y9"/>
<evidence type="ECO:0000256" key="1">
    <source>
        <dbReference type="SAM" id="MobiDB-lite"/>
    </source>
</evidence>
<dbReference type="InterPro" id="IPR046368">
    <property type="entry name" value="Tag1"/>
</dbReference>
<feature type="compositionally biased region" description="Basic and acidic residues" evidence="1">
    <location>
        <begin position="30"/>
        <end position="44"/>
    </location>
</feature>
<dbReference type="PANTHER" id="PTHR35895">
    <property type="entry name" value="CHROMOSOME 16, WHOLE GENOME SHOTGUN SEQUENCE"/>
    <property type="match status" value="1"/>
</dbReference>
<proteinExistence type="predicted"/>
<keyword evidence="4" id="KW-1185">Reference proteome</keyword>
<dbReference type="GO" id="GO:0000329">
    <property type="term" value="C:fungal-type vacuole membrane"/>
    <property type="evidence" value="ECO:0007669"/>
    <property type="project" value="InterPro"/>
</dbReference>
<organism evidence="3 4">
    <name type="scientific">Entomortierella parvispora</name>
    <dbReference type="NCBI Taxonomy" id="205924"/>
    <lineage>
        <taxon>Eukaryota</taxon>
        <taxon>Fungi</taxon>
        <taxon>Fungi incertae sedis</taxon>
        <taxon>Mucoromycota</taxon>
        <taxon>Mortierellomycotina</taxon>
        <taxon>Mortierellomycetes</taxon>
        <taxon>Mortierellales</taxon>
        <taxon>Mortierellaceae</taxon>
        <taxon>Entomortierella</taxon>
    </lineage>
</organism>
<evidence type="ECO:0000256" key="2">
    <source>
        <dbReference type="SAM" id="Phobius"/>
    </source>
</evidence>
<dbReference type="InterPro" id="IPR022185">
    <property type="entry name" value="DUF3712"/>
</dbReference>
<dbReference type="OrthoDB" id="10039566at2759"/>
<protein>
    <submittedName>
        <fullName evidence="3">Uncharacterized protein</fullName>
    </submittedName>
</protein>
<name>A0A9P3H4Y9_9FUNG</name>
<dbReference type="PANTHER" id="PTHR35895:SF3">
    <property type="entry name" value="PRE-RRNA PROCESSING PROTEIN"/>
    <property type="match status" value="1"/>
</dbReference>
<sequence>MPSSLDSMREKLASSTEDLPYRDEETDYQDVTRDNSHNLHKGEGEEHEFEEYESFHEYNSAHKPYRKPIYRRKRYIVGCLIATVVFLAIFIPLFLKFALPAIAQSMMNKAGMNVVQLNMTNPGETEMTVSVLATVSGIPKLFSASMEFTKTVDVSWDGVLLGNMSLATVYVKKGKGDILQTTTLQIQNTTAFGEFAKVMLSADGFVWTMSSVATVKVVGQTIKNLNINKKLNMNGLDNFANIKILGFNLPADAPDGNGALVSIQATIPNPSPIGMVLGTITLDLYFETAYLGRVVAKNVSLIGGQDMALNLEGQLYKQTDQVHEAELSLLMSNYLANIPTLATGKGVSVFPDGVHAISWLTNAITSTTLTVPLQAVTPMDVIKNISINDMSLVMSEANPWSPTVNSDSVSADFKIPFNITINITELANTTFKMAFQNVSFVQLDSAIWNTTASDMPNNKVVFSVPPSPMNIYDQSAFINFMNAIALDAEASIEITGSAQGVAVTSLGTVHLTVPLNTTLSLKGISFSSQTPAVSDILVIGGTTENIPITGNVGLDNPSIFSVTLGQIVLQLKCVVNGTDGYIGTATIANLVMKPGMNIVPATILFQPTNQTYGEQFLSGFVSGESFSTSIYGDENTSNIASILPTLKALTMTTTLPGMIPAPQLIKAGTSAPTLGQVLGPRLLPLQVTAANPLATVIWIETMTASVYWEGNYFGGVDHAHIPFAVNPYVDTVSPVVSLQCPTGYQFALFLVTQFIPKNLAVLTGGTVDVDFESELELVVGGALGVGYDTTIEYSQNNVPAFIQIDYSFAGLTKRSLAGENHSPLASIDSGKRSEPEASLSPSERRALLANMPDNELYESLASLVGEHAPAMETGMAYVAWMEKAIRALYPEYQ</sequence>
<keyword evidence="2" id="KW-0472">Membrane</keyword>
<reference evidence="3" key="2">
    <citation type="journal article" date="2022" name="Microbiol. Resour. Announc.">
        <title>Whole-Genome Sequence of Entomortierella parvispora E1425, a Mucoromycotan Fungus Associated with Burkholderiaceae-Related Endosymbiotic Bacteria.</title>
        <authorList>
            <person name="Herlambang A."/>
            <person name="Guo Y."/>
            <person name="Takashima Y."/>
            <person name="Narisawa K."/>
            <person name="Ohta H."/>
            <person name="Nishizawa T."/>
        </authorList>
    </citation>
    <scope>NUCLEOTIDE SEQUENCE</scope>
    <source>
        <strain evidence="3">E1425</strain>
    </source>
</reference>
<feature type="transmembrane region" description="Helical" evidence="2">
    <location>
        <begin position="75"/>
        <end position="99"/>
    </location>
</feature>
<feature type="region of interest" description="Disordered" evidence="1">
    <location>
        <begin position="1"/>
        <end position="46"/>
    </location>
</feature>
<comment type="caution">
    <text evidence="3">The sequence shown here is derived from an EMBL/GenBank/DDBJ whole genome shotgun (WGS) entry which is preliminary data.</text>
</comment>
<accession>A0A9P3H4Y9</accession>
<gene>
    <name evidence="3" type="ORF">EMPS_02478</name>
</gene>
<reference evidence="3" key="1">
    <citation type="submission" date="2021-11" db="EMBL/GenBank/DDBJ databases">
        <authorList>
            <person name="Herlambang A."/>
            <person name="Guo Y."/>
            <person name="Takashima Y."/>
            <person name="Nishizawa T."/>
        </authorList>
    </citation>
    <scope>NUCLEOTIDE SEQUENCE</scope>
    <source>
        <strain evidence="3">E1425</strain>
    </source>
</reference>
<feature type="region of interest" description="Disordered" evidence="1">
    <location>
        <begin position="822"/>
        <end position="841"/>
    </location>
</feature>
<keyword evidence="2" id="KW-0812">Transmembrane</keyword>
<dbReference type="Pfam" id="PF12505">
    <property type="entry name" value="DUF3712"/>
    <property type="match status" value="2"/>
</dbReference>
<evidence type="ECO:0000313" key="4">
    <source>
        <dbReference type="Proteomes" id="UP000827284"/>
    </source>
</evidence>